<gene>
    <name evidence="4" type="ORF">A2U01_0002501</name>
</gene>
<evidence type="ECO:0000256" key="1">
    <source>
        <dbReference type="ARBA" id="ARBA00022801"/>
    </source>
</evidence>
<reference evidence="4 5" key="1">
    <citation type="journal article" date="2018" name="Front. Plant Sci.">
        <title>Red Clover (Trifolium pratense) and Zigzag Clover (T. medium) - A Picture of Genomic Similarities and Differences.</title>
        <authorList>
            <person name="Dluhosova J."/>
            <person name="Istvanek J."/>
            <person name="Nedelnik J."/>
            <person name="Repkova J."/>
        </authorList>
    </citation>
    <scope>NUCLEOTIDE SEQUENCE [LARGE SCALE GENOMIC DNA]</scope>
    <source>
        <strain evidence="5">cv. 10/8</strain>
        <tissue evidence="4">Leaf</tissue>
    </source>
</reference>
<evidence type="ECO:0000259" key="3">
    <source>
        <dbReference type="Pfam" id="PF01764"/>
    </source>
</evidence>
<dbReference type="InterPro" id="IPR002921">
    <property type="entry name" value="Fungal_lipase-type"/>
</dbReference>
<dbReference type="Pfam" id="PF01764">
    <property type="entry name" value="Lipase_3"/>
    <property type="match status" value="1"/>
</dbReference>
<dbReference type="SUPFAM" id="SSF53474">
    <property type="entry name" value="alpha/beta-Hydrolases"/>
    <property type="match status" value="1"/>
</dbReference>
<keyword evidence="2" id="KW-0472">Membrane</keyword>
<evidence type="ECO:0000313" key="4">
    <source>
        <dbReference type="EMBL" id="MCH81709.1"/>
    </source>
</evidence>
<protein>
    <submittedName>
        <fullName evidence="4">Senescence-associated carboxylesterase 101-like</fullName>
    </submittedName>
</protein>
<sequence>MQINSSNPRTPLIVTGHGLGGSIASLFVISLLHNIGSGKNRPLCITFGSPLVGDRRLQQTISRSSIWNSCFIHVVSQKDPLPRLFITNRTSTYMPFGTFIMCSSDATSFENPDSILKILVALASVHDKNQGVESVDYGNIVKSLYLKATCIDFSTQAENMTDPDSLATGISLQLQALGLSPHMQPAHIVKACRDNLGLNRDLNVIITVDYRKEAKIA</sequence>
<comment type="caution">
    <text evidence="4">The sequence shown here is derived from an EMBL/GenBank/DDBJ whole genome shotgun (WGS) entry which is preliminary data.</text>
</comment>
<dbReference type="PANTHER" id="PTHR46898:SF3">
    <property type="entry name" value="FUNGAL LIPASE-LIKE DOMAIN-CONTAINING PROTEIN"/>
    <property type="match status" value="1"/>
</dbReference>
<name>A0A392M3B1_9FABA</name>
<dbReference type="Proteomes" id="UP000265520">
    <property type="component" value="Unassembled WGS sequence"/>
</dbReference>
<dbReference type="Gene3D" id="3.40.50.1820">
    <property type="entry name" value="alpha/beta hydrolase"/>
    <property type="match status" value="1"/>
</dbReference>
<proteinExistence type="predicted"/>
<dbReference type="EMBL" id="LXQA010002668">
    <property type="protein sequence ID" value="MCH81709.1"/>
    <property type="molecule type" value="Genomic_DNA"/>
</dbReference>
<evidence type="ECO:0000313" key="5">
    <source>
        <dbReference type="Proteomes" id="UP000265520"/>
    </source>
</evidence>
<keyword evidence="2" id="KW-1133">Transmembrane helix</keyword>
<keyword evidence="1" id="KW-0378">Hydrolase</keyword>
<dbReference type="InterPro" id="IPR029058">
    <property type="entry name" value="AB_hydrolase_fold"/>
</dbReference>
<dbReference type="InterPro" id="IPR044603">
    <property type="entry name" value="SAG101-like"/>
</dbReference>
<feature type="domain" description="Fungal lipase-type" evidence="3">
    <location>
        <begin position="4"/>
        <end position="86"/>
    </location>
</feature>
<dbReference type="PANTHER" id="PTHR46898">
    <property type="entry name" value="SENESCENCE-ASSOCIATED CARBOXYLESTERASE 101"/>
    <property type="match status" value="1"/>
</dbReference>
<dbReference type="GO" id="GO:0052689">
    <property type="term" value="F:carboxylic ester hydrolase activity"/>
    <property type="evidence" value="ECO:0007669"/>
    <property type="project" value="InterPro"/>
</dbReference>
<evidence type="ECO:0000256" key="2">
    <source>
        <dbReference type="SAM" id="Phobius"/>
    </source>
</evidence>
<organism evidence="4 5">
    <name type="scientific">Trifolium medium</name>
    <dbReference type="NCBI Taxonomy" id="97028"/>
    <lineage>
        <taxon>Eukaryota</taxon>
        <taxon>Viridiplantae</taxon>
        <taxon>Streptophyta</taxon>
        <taxon>Embryophyta</taxon>
        <taxon>Tracheophyta</taxon>
        <taxon>Spermatophyta</taxon>
        <taxon>Magnoliopsida</taxon>
        <taxon>eudicotyledons</taxon>
        <taxon>Gunneridae</taxon>
        <taxon>Pentapetalae</taxon>
        <taxon>rosids</taxon>
        <taxon>fabids</taxon>
        <taxon>Fabales</taxon>
        <taxon>Fabaceae</taxon>
        <taxon>Papilionoideae</taxon>
        <taxon>50 kb inversion clade</taxon>
        <taxon>NPAAA clade</taxon>
        <taxon>Hologalegina</taxon>
        <taxon>IRL clade</taxon>
        <taxon>Trifolieae</taxon>
        <taxon>Trifolium</taxon>
    </lineage>
</organism>
<keyword evidence="5" id="KW-1185">Reference proteome</keyword>
<keyword evidence="2" id="KW-0812">Transmembrane</keyword>
<accession>A0A392M3B1</accession>
<dbReference type="GO" id="GO:0006952">
    <property type="term" value="P:defense response"/>
    <property type="evidence" value="ECO:0007669"/>
    <property type="project" value="InterPro"/>
</dbReference>
<dbReference type="AlphaFoldDB" id="A0A392M3B1"/>
<feature type="transmembrane region" description="Helical" evidence="2">
    <location>
        <begin position="12"/>
        <end position="32"/>
    </location>
</feature>
<dbReference type="GO" id="GO:0006629">
    <property type="term" value="P:lipid metabolic process"/>
    <property type="evidence" value="ECO:0007669"/>
    <property type="project" value="InterPro"/>
</dbReference>